<sequence length="185" mass="22022">MSIIEKAQTLTNREFYKLLLKLFEDKNVERKKQISKSLLKIWLNLSIIFIILLSIYYFLLKQPFFFCFIIYVTFMGLISCMLTNIYDMYDYMDSYTTEDFNRDLDSISIQAKNRGKYITTHQLECFGTTVQKCLIDNEDCLQRHILNALKSKDNPLQKDIETDRQTLISQNIKLHVRLKQTKSNK</sequence>
<dbReference type="Proteomes" id="UP000231484">
    <property type="component" value="Unassembled WGS sequence"/>
</dbReference>
<keyword evidence="1" id="KW-0812">Transmembrane</keyword>
<feature type="transmembrane region" description="Helical" evidence="1">
    <location>
        <begin position="65"/>
        <end position="86"/>
    </location>
</feature>
<gene>
    <name evidence="2" type="ORF">BHC48_07175</name>
</gene>
<evidence type="ECO:0000313" key="2">
    <source>
        <dbReference type="EMBL" id="PIT50179.1"/>
    </source>
</evidence>
<accession>A0A2N9XPC4</accession>
<feature type="transmembrane region" description="Helical" evidence="1">
    <location>
        <begin position="41"/>
        <end position="59"/>
    </location>
</feature>
<keyword evidence="1" id="KW-0472">Membrane</keyword>
<dbReference type="AlphaFoldDB" id="A0A2N9XPC4"/>
<protein>
    <submittedName>
        <fullName evidence="2">Uncharacterized protein</fullName>
    </submittedName>
</protein>
<dbReference type="EMBL" id="MEIQ01000042">
    <property type="protein sequence ID" value="PIT50179.1"/>
    <property type="molecule type" value="Genomic_DNA"/>
</dbReference>
<keyword evidence="1" id="KW-1133">Transmembrane helix</keyword>
<organism evidence="2 3">
    <name type="scientific">Snodgrassella alvi</name>
    <dbReference type="NCBI Taxonomy" id="1196083"/>
    <lineage>
        <taxon>Bacteria</taxon>
        <taxon>Pseudomonadati</taxon>
        <taxon>Pseudomonadota</taxon>
        <taxon>Betaproteobacteria</taxon>
        <taxon>Neisseriales</taxon>
        <taxon>Neisseriaceae</taxon>
        <taxon>Snodgrassella</taxon>
    </lineage>
</organism>
<evidence type="ECO:0000313" key="3">
    <source>
        <dbReference type="Proteomes" id="UP000231484"/>
    </source>
</evidence>
<proteinExistence type="predicted"/>
<evidence type="ECO:0000256" key="1">
    <source>
        <dbReference type="SAM" id="Phobius"/>
    </source>
</evidence>
<comment type="caution">
    <text evidence="2">The sequence shown here is derived from an EMBL/GenBank/DDBJ whole genome shotgun (WGS) entry which is preliminary data.</text>
</comment>
<reference evidence="2 3" key="1">
    <citation type="journal article" date="2017" name="MBio">
        <title>Type VI secretion-mediated competition in the bee gut microbiome.</title>
        <authorList>
            <person name="Steele M.I."/>
            <person name="Kwong W.K."/>
            <person name="Powell J.E."/>
            <person name="Whiteley M."/>
            <person name="Moran N.A."/>
        </authorList>
    </citation>
    <scope>NUCLEOTIDE SEQUENCE [LARGE SCALE GENOMIC DNA]</scope>
    <source>
        <strain evidence="2 3">Occ4-2</strain>
    </source>
</reference>
<name>A0A2N9XPC4_9NEIS</name>